<comment type="caution">
    <text evidence="1">The sequence shown here is derived from an EMBL/GenBank/DDBJ whole genome shotgun (WGS) entry which is preliminary data.</text>
</comment>
<dbReference type="AlphaFoldDB" id="X0TPD2"/>
<name>X0TPD2_9ZZZZ</name>
<sequence length="95" mass="10749">DSCAAHGGSPVKKRYHPLGGLWDWCRQSINYLRAKGYRIEASSIDEAMDILPAFVRAGDIPPYDEGDWVEGDMTREEFEGMMKLMGARKRGPEEE</sequence>
<protein>
    <submittedName>
        <fullName evidence="1">Uncharacterized protein</fullName>
    </submittedName>
</protein>
<feature type="non-terminal residue" evidence="1">
    <location>
        <position position="1"/>
    </location>
</feature>
<accession>X0TPD2</accession>
<proteinExistence type="predicted"/>
<evidence type="ECO:0000313" key="1">
    <source>
        <dbReference type="EMBL" id="GAF77955.1"/>
    </source>
</evidence>
<reference evidence="1" key="1">
    <citation type="journal article" date="2014" name="Front. Microbiol.">
        <title>High frequency of phylogenetically diverse reductive dehalogenase-homologous genes in deep subseafloor sedimentary metagenomes.</title>
        <authorList>
            <person name="Kawai M."/>
            <person name="Futagami T."/>
            <person name="Toyoda A."/>
            <person name="Takaki Y."/>
            <person name="Nishi S."/>
            <person name="Hori S."/>
            <person name="Arai W."/>
            <person name="Tsubouchi T."/>
            <person name="Morono Y."/>
            <person name="Uchiyama I."/>
            <person name="Ito T."/>
            <person name="Fujiyama A."/>
            <person name="Inagaki F."/>
            <person name="Takami H."/>
        </authorList>
    </citation>
    <scope>NUCLEOTIDE SEQUENCE</scope>
    <source>
        <strain evidence="1">Expedition CK06-06</strain>
    </source>
</reference>
<organism evidence="1">
    <name type="scientific">marine sediment metagenome</name>
    <dbReference type="NCBI Taxonomy" id="412755"/>
    <lineage>
        <taxon>unclassified sequences</taxon>
        <taxon>metagenomes</taxon>
        <taxon>ecological metagenomes</taxon>
    </lineage>
</organism>
<dbReference type="EMBL" id="BARS01008380">
    <property type="protein sequence ID" value="GAF77955.1"/>
    <property type="molecule type" value="Genomic_DNA"/>
</dbReference>
<gene>
    <name evidence="1" type="ORF">S01H1_15987</name>
</gene>